<dbReference type="Proteomes" id="UP000005307">
    <property type="component" value="Chromosome"/>
</dbReference>
<dbReference type="InterPro" id="IPR029030">
    <property type="entry name" value="Caspase-like_dom_sf"/>
</dbReference>
<dbReference type="RefSeq" id="WP_015501832.1">
    <property type="nucleotide sequence ID" value="NC_020911.1"/>
</dbReference>
<name>M9RHT7_9RHOB</name>
<dbReference type="Gene3D" id="3.40.50.1460">
    <property type="match status" value="1"/>
</dbReference>
<dbReference type="Gene3D" id="1.10.101.10">
    <property type="entry name" value="PGBD-like superfamily/PGBD"/>
    <property type="match status" value="1"/>
</dbReference>
<feature type="chain" id="PRO_5004102080" description="Peptidoglycan binding-like domain-containing protein" evidence="1">
    <location>
        <begin position="24"/>
        <end position="563"/>
    </location>
</feature>
<dbReference type="OrthoDB" id="8092964at2"/>
<dbReference type="HOGENOM" id="CLU_483814_0_0_5"/>
<evidence type="ECO:0000313" key="4">
    <source>
        <dbReference type="EMBL" id="AGI69946.1"/>
    </source>
</evidence>
<dbReference type="Pfam" id="PF01471">
    <property type="entry name" value="PG_binding_1"/>
    <property type="match status" value="2"/>
</dbReference>
<feature type="domain" description="Peptidoglycan binding-like" evidence="3">
    <location>
        <begin position="301"/>
        <end position="355"/>
    </location>
</feature>
<dbReference type="InterPro" id="IPR002477">
    <property type="entry name" value="Peptidoglycan-bd-like"/>
</dbReference>
<dbReference type="STRING" id="391626.OAN307_c45960"/>
<proteinExistence type="predicted"/>
<organism evidence="4 5">
    <name type="scientific">Octadecabacter antarcticus 307</name>
    <dbReference type="NCBI Taxonomy" id="391626"/>
    <lineage>
        <taxon>Bacteria</taxon>
        <taxon>Pseudomonadati</taxon>
        <taxon>Pseudomonadota</taxon>
        <taxon>Alphaproteobacteria</taxon>
        <taxon>Rhodobacterales</taxon>
        <taxon>Roseobacteraceae</taxon>
        <taxon>Octadecabacter</taxon>
    </lineage>
</organism>
<evidence type="ECO:0000256" key="1">
    <source>
        <dbReference type="SAM" id="SignalP"/>
    </source>
</evidence>
<dbReference type="SUPFAM" id="SSF52129">
    <property type="entry name" value="Caspase-like"/>
    <property type="match status" value="1"/>
</dbReference>
<dbReference type="EMBL" id="CP003740">
    <property type="protein sequence ID" value="AGI69946.1"/>
    <property type="molecule type" value="Genomic_DNA"/>
</dbReference>
<dbReference type="eggNOG" id="COG3409">
    <property type="taxonomic scope" value="Bacteria"/>
</dbReference>
<dbReference type="AlphaFoldDB" id="M9RHT7"/>
<feature type="signal peptide" evidence="1">
    <location>
        <begin position="1"/>
        <end position="23"/>
    </location>
</feature>
<dbReference type="KEGG" id="oat:OAN307_c45960"/>
<protein>
    <recommendedName>
        <fullName evidence="6">Peptidoglycan binding-like domain-containing protein</fullName>
    </recommendedName>
</protein>
<evidence type="ECO:0000259" key="3">
    <source>
        <dbReference type="Pfam" id="PF01471"/>
    </source>
</evidence>
<dbReference type="InterPro" id="IPR036366">
    <property type="entry name" value="PGBDSf"/>
</dbReference>
<dbReference type="SUPFAM" id="SSF47090">
    <property type="entry name" value="PGBD-like"/>
    <property type="match status" value="2"/>
</dbReference>
<accession>M9RHT7</accession>
<keyword evidence="1" id="KW-0732">Signal</keyword>
<evidence type="ECO:0000259" key="2">
    <source>
        <dbReference type="Pfam" id="PF00656"/>
    </source>
</evidence>
<dbReference type="InterPro" id="IPR011600">
    <property type="entry name" value="Pept_C14_caspase"/>
</dbReference>
<gene>
    <name evidence="4" type="ORF">OAN307_c45960</name>
</gene>
<feature type="domain" description="Peptidase C14 caspase" evidence="2">
    <location>
        <begin position="26"/>
        <end position="148"/>
    </location>
</feature>
<feature type="domain" description="Peptidoglycan binding-like" evidence="3">
    <location>
        <begin position="500"/>
        <end position="547"/>
    </location>
</feature>
<reference evidence="4 5" key="1">
    <citation type="journal article" date="2013" name="PLoS ONE">
        <title>Poles Apart: Arctic and Antarctic Octadecabacter strains Share High Genome Plasticity and a New Type of Xanthorhodopsin.</title>
        <authorList>
            <person name="Vollmers J."/>
            <person name="Voget S."/>
            <person name="Dietrich S."/>
            <person name="Gollnow K."/>
            <person name="Smits M."/>
            <person name="Meyer K."/>
            <person name="Brinkhoff T."/>
            <person name="Simon M."/>
            <person name="Daniel R."/>
        </authorList>
    </citation>
    <scope>NUCLEOTIDE SEQUENCE [LARGE SCALE GENOMIC DNA]</scope>
    <source>
        <strain evidence="4 5">307</strain>
    </source>
</reference>
<dbReference type="Pfam" id="PF00656">
    <property type="entry name" value="Peptidase_C14"/>
    <property type="match status" value="1"/>
</dbReference>
<dbReference type="GO" id="GO:0004197">
    <property type="term" value="F:cysteine-type endopeptidase activity"/>
    <property type="evidence" value="ECO:0007669"/>
    <property type="project" value="InterPro"/>
</dbReference>
<dbReference type="eggNOG" id="COG4249">
    <property type="taxonomic scope" value="Bacteria"/>
</dbReference>
<dbReference type="InterPro" id="IPR036365">
    <property type="entry name" value="PGBD-like_sf"/>
</dbReference>
<sequence>MFQSSVRRLLMSTVFVLPLPVLAQDAALVLGNERYERLDRVNRADDVLGAVDRLEALGFDVFGRANGRVDAVSDLAAAFQAQLDDADRLLVALSGHFVTDGTRTWLLTAESTEPDLFTVDGAGLSLDSVLRILAQRPGKAVLLLGAADPDDLDMGDSRLRAGVGDMEIPQGVTLIRTSPSMAATVLSGVLTEPEAEIGRSLASNSALSLDGYFPIDWQLMPGVVIVEPILPTTGPTESDLNAEAALWDRTTDADTVEAYRIYVARYPEGPFVDDAEAEIVSILAEPNRAARLAEEALSLSRDARRDIQTDLTLLNYNTRGVDGIFGRGSRGAIVNWQQFNGFPQSSYLTRDQINLLDAQAARKQAEIEAEQARISAQAEARDRSYWTETGGFGDEAGYRAYLERFPDGLFANIASARLSEIEDLRRLAIAAQDRAAWSGAEGRDTVAGYQEYLAVYPTGVFAAEARARIDDLTAPSTTDAEIAQSQAQEETLRLSGIRAQLLELRLRDIGHNPGRLDGVIDGDTRNAIAAYQEAQGITVTGYVDRATAVGLMTGSINVTIPSP</sequence>
<keyword evidence="5" id="KW-1185">Reference proteome</keyword>
<evidence type="ECO:0000313" key="5">
    <source>
        <dbReference type="Proteomes" id="UP000005307"/>
    </source>
</evidence>
<dbReference type="GO" id="GO:0006508">
    <property type="term" value="P:proteolysis"/>
    <property type="evidence" value="ECO:0007669"/>
    <property type="project" value="InterPro"/>
</dbReference>
<evidence type="ECO:0008006" key="6">
    <source>
        <dbReference type="Google" id="ProtNLM"/>
    </source>
</evidence>